<dbReference type="PROSITE" id="PS51194">
    <property type="entry name" value="HELICASE_CTER"/>
    <property type="match status" value="1"/>
</dbReference>
<evidence type="ECO:0000256" key="9">
    <source>
        <dbReference type="ARBA" id="ARBA00022806"/>
    </source>
</evidence>
<dbReference type="InterPro" id="IPR016194">
    <property type="entry name" value="SPOC-like_C_dom_sf"/>
</dbReference>
<dbReference type="SUPFAM" id="SSF100939">
    <property type="entry name" value="SPOC domain-like"/>
    <property type="match status" value="1"/>
</dbReference>
<dbReference type="OrthoDB" id="1191041at2759"/>
<evidence type="ECO:0000256" key="4">
    <source>
        <dbReference type="ARBA" id="ARBA00007726"/>
    </source>
</evidence>
<dbReference type="SMART" id="SM00559">
    <property type="entry name" value="Ku78"/>
    <property type="match status" value="1"/>
</dbReference>
<evidence type="ECO:0000256" key="13">
    <source>
        <dbReference type="ARBA" id="ARBA00023204"/>
    </source>
</evidence>
<dbReference type="Gene3D" id="3.40.50.300">
    <property type="entry name" value="P-loop containing nucleotide triphosphate hydrolases"/>
    <property type="match status" value="3"/>
</dbReference>
<name>A0A7R9BN30_9CRUS</name>
<sequence>MSFGMNPNDDGMFEFLHMELVAMLLESEPGQVSNPSKAVVSHDIERKDTGDAETTIQSITLSSMEYIGFSTGYRMVERLTKDWPRFKDELDTMKFICKEFWTSVFRKQVDNLRTNKQGVYVLQDNCFRFLAKISQSQQYIELSPKFAVYTCGLIRGSLANLGMTCAVTAEVTSPPACRFQSSEMAVIEEALPNFCEFGLDDRLTNSIARLGWECPTLIQSTAIPHILEGKDVLARARTGSGKTGAFAIPAIQKVLTAKKENEAIDVEMVISELEEMWFRTQLNQMKKGNLDLSSLLLLVVDEADLLFSFGFDKDVKEFRRLTPTTGFQVVLMSATLSADVLKLKKLTLRNPVILKLKEAQVKLYLELFGIMSCVVNSELPAKSRCHIVSQFNSGLYDIVIASDETVLEETAESTKKKRRVDKESGISRGLDFQFVSNVINLDFPADVDSYIHRVGRTARGKNTGTAVSFVDHKEVPIFEEVQEYLKDMYGRKKDVSKPFKFNMQEVDSLRYRARDAFKSVTRIAVREARLKEIRSEILSSEKLKSHFEMNPNDYAVLRHDKALHTIKSQPHLKDVPLYIVPDSIKSNPAQMSSIMKANKKYRAEVKKADKQLKKRKESRIKLKRELFSESKDEVGLVLMGTPESKNQLFVADDPEGYRNISVMRPLAKVDFQAIEFVEKEINPTAHEADWLDAVMVAMDLLKRSTSFRKYETLKIVLLTDFSGPVCVDQVSEIIAGIRGLDIEFMIVGSKLWKEATKEEDLESFDDEDDKDPQNSISYIGKPKTKTQILSETTAQKILNEVDGRNADFETIMVTLQFFVKKEVKSGTWAAQLEIAPQLSIPVVGFYRVKEAKVKTWGKGLADNVEERPIVERSHHLKDEDQTEIERDELVSAYMYGSTKVPFSDEDKAGMMYQSGEKSFKVVGFVDRDSIPWHHHLGDGAMYFVARKGDQHAYTALSALLAALEETSTVIIARKVYRKNSNPQMGFAFPLAKKNALGWIAIPYAEDIRSFKFPGLKLKPEEVSAEDLDLVDRLIDAGDLSDPEKLKEEGRFSYRPKDTLNPVMQRLFECLTRKGLYPKEEIPETVGDHLALLIQPRSSAEVLRISSEIKARFPLEVQEKKRQWARTGHETFGKKDENGVLDQETDAKRAKAEIEEVDPVRLAFGGEPVVKEIGVTQPVSDFKELLKPYSENDNSGPVIDIMKQMTAVIEDLIHKSLGSAFYAKAFSCLQALREEAVRRNAEIFNSFIHQLKVVVLAKKRESFWKDFVQGENAGLITSSENSKSGVSAAEAKQFLLDIPREEAEAEEPENDDIDDLI</sequence>
<dbReference type="Gene3D" id="2.40.290.10">
    <property type="match status" value="1"/>
</dbReference>
<dbReference type="GO" id="GO:0006310">
    <property type="term" value="P:DNA recombination"/>
    <property type="evidence" value="ECO:0007669"/>
    <property type="project" value="UniProtKB-KW"/>
</dbReference>
<dbReference type="InterPro" id="IPR036494">
    <property type="entry name" value="Ku_C_sf"/>
</dbReference>
<keyword evidence="10" id="KW-0067">ATP-binding</keyword>
<dbReference type="InterPro" id="IPR005161">
    <property type="entry name" value="Ku_N"/>
</dbReference>
<evidence type="ECO:0000256" key="3">
    <source>
        <dbReference type="ARBA" id="ARBA00006218"/>
    </source>
</evidence>
<dbReference type="Pfam" id="PF00270">
    <property type="entry name" value="DEAD"/>
    <property type="match status" value="2"/>
</dbReference>
<reference evidence="20" key="1">
    <citation type="submission" date="2020-11" db="EMBL/GenBank/DDBJ databases">
        <authorList>
            <person name="Tran Van P."/>
        </authorList>
    </citation>
    <scope>NUCLEOTIDE SEQUENCE</scope>
</reference>
<dbReference type="PANTHER" id="PTHR12604">
    <property type="entry name" value="KU AUTOANTIGEN DNA HELICASE"/>
    <property type="match status" value="1"/>
</dbReference>
<dbReference type="Pfam" id="PF00271">
    <property type="entry name" value="Helicase_C"/>
    <property type="match status" value="1"/>
</dbReference>
<dbReference type="PROSITE" id="PS51195">
    <property type="entry name" value="Q_MOTIF"/>
    <property type="match status" value="1"/>
</dbReference>
<dbReference type="Pfam" id="PF03731">
    <property type="entry name" value="Ku_N"/>
    <property type="match status" value="1"/>
</dbReference>
<keyword evidence="11" id="KW-0238">DNA-binding</keyword>
<protein>
    <recommendedName>
        <fullName evidence="5">RNA helicase</fullName>
        <ecNumber evidence="5">3.6.4.13</ecNumber>
    </recommendedName>
</protein>
<accession>A0A7R9BN30</accession>
<dbReference type="InterPro" id="IPR036465">
    <property type="entry name" value="vWFA_dom_sf"/>
</dbReference>
<dbReference type="SUPFAM" id="SSF52540">
    <property type="entry name" value="P-loop containing nucleoside triphosphate hydrolases"/>
    <property type="match status" value="2"/>
</dbReference>
<dbReference type="GO" id="GO:0003690">
    <property type="term" value="F:double-stranded DNA binding"/>
    <property type="evidence" value="ECO:0007669"/>
    <property type="project" value="TreeGrafter"/>
</dbReference>
<keyword evidence="21" id="KW-1185">Reference proteome</keyword>
<evidence type="ECO:0000256" key="1">
    <source>
        <dbReference type="ARBA" id="ARBA00004123"/>
    </source>
</evidence>
<evidence type="ECO:0000256" key="16">
    <source>
        <dbReference type="SAM" id="Coils"/>
    </source>
</evidence>
<dbReference type="InterPro" id="IPR011545">
    <property type="entry name" value="DEAD/DEAH_box_helicase_dom"/>
</dbReference>
<evidence type="ECO:0000256" key="11">
    <source>
        <dbReference type="ARBA" id="ARBA00023125"/>
    </source>
</evidence>
<dbReference type="GO" id="GO:0003684">
    <property type="term" value="F:damaged DNA binding"/>
    <property type="evidence" value="ECO:0007669"/>
    <property type="project" value="InterPro"/>
</dbReference>
<feature type="coiled-coil region" evidence="16">
    <location>
        <begin position="591"/>
        <end position="625"/>
    </location>
</feature>
<dbReference type="Gene3D" id="1.25.40.240">
    <property type="entry name" value="Ku, C-terminal domain"/>
    <property type="match status" value="1"/>
</dbReference>
<dbReference type="InterPro" id="IPR001650">
    <property type="entry name" value="Helicase_C-like"/>
</dbReference>
<keyword evidence="12" id="KW-0233">DNA recombination</keyword>
<dbReference type="InterPro" id="IPR014001">
    <property type="entry name" value="Helicase_ATP-bd"/>
</dbReference>
<evidence type="ECO:0000256" key="5">
    <source>
        <dbReference type="ARBA" id="ARBA00012552"/>
    </source>
</evidence>
<evidence type="ECO:0000256" key="15">
    <source>
        <dbReference type="PROSITE-ProRule" id="PRU00552"/>
    </source>
</evidence>
<dbReference type="GO" id="GO:0048193">
    <property type="term" value="P:Golgi vesicle transport"/>
    <property type="evidence" value="ECO:0007669"/>
    <property type="project" value="InterPro"/>
</dbReference>
<proteinExistence type="inferred from homology"/>
<keyword evidence="8" id="KW-0378">Hydrolase</keyword>
<dbReference type="FunFam" id="2.40.290.10:FF:000005">
    <property type="entry name" value="X-ray repair cross-complementing protein 5"/>
    <property type="match status" value="1"/>
</dbReference>
<evidence type="ECO:0000256" key="6">
    <source>
        <dbReference type="ARBA" id="ARBA00022741"/>
    </source>
</evidence>
<evidence type="ECO:0000256" key="2">
    <source>
        <dbReference type="ARBA" id="ARBA00004222"/>
    </source>
</evidence>
<comment type="similarity">
    <text evidence="4">Belongs to the ku80 family.</text>
</comment>
<keyword evidence="14" id="KW-0539">Nucleus</keyword>
<keyword evidence="13" id="KW-0234">DNA repair</keyword>
<dbReference type="Pfam" id="PF02735">
    <property type="entry name" value="Ku"/>
    <property type="match status" value="1"/>
</dbReference>
<dbReference type="GO" id="GO:0043564">
    <property type="term" value="C:Ku70:Ku80 complex"/>
    <property type="evidence" value="ECO:0007669"/>
    <property type="project" value="InterPro"/>
</dbReference>
<feature type="domain" description="DEAD-box RNA helicase Q" evidence="19">
    <location>
        <begin position="192"/>
        <end position="220"/>
    </location>
</feature>
<comment type="similarity">
    <text evidence="3">Belongs to the TRAPP small subunits family. BET3 subfamily.</text>
</comment>
<dbReference type="InterPro" id="IPR007194">
    <property type="entry name" value="TRAPP_component"/>
</dbReference>
<dbReference type="GO" id="GO:0042162">
    <property type="term" value="F:telomeric DNA binding"/>
    <property type="evidence" value="ECO:0007669"/>
    <property type="project" value="InterPro"/>
</dbReference>
<dbReference type="EC" id="3.6.4.13" evidence="5"/>
<dbReference type="InterPro" id="IPR014893">
    <property type="entry name" value="Ku_PK_bind"/>
</dbReference>
<dbReference type="CDD" id="cd14944">
    <property type="entry name" value="TRAPPC6A_Trs33"/>
    <property type="match status" value="1"/>
</dbReference>
<evidence type="ECO:0000259" key="18">
    <source>
        <dbReference type="PROSITE" id="PS51194"/>
    </source>
</evidence>
<evidence type="ECO:0000256" key="7">
    <source>
        <dbReference type="ARBA" id="ARBA00022763"/>
    </source>
</evidence>
<dbReference type="InterPro" id="IPR027417">
    <property type="entry name" value="P-loop_NTPase"/>
</dbReference>
<evidence type="ECO:0000256" key="12">
    <source>
        <dbReference type="ARBA" id="ARBA00023172"/>
    </source>
</evidence>
<feature type="domain" description="Helicase C-terminal" evidence="18">
    <location>
        <begin position="342"/>
        <end position="507"/>
    </location>
</feature>
<comment type="subcellular location">
    <subcellularLocation>
        <location evidence="2">Golgi apparatus</location>
        <location evidence="2">cis-Golgi network</location>
    </subcellularLocation>
    <subcellularLocation>
        <location evidence="1">Nucleus</location>
    </subcellularLocation>
</comment>
<dbReference type="EMBL" id="CAJPEX010000928">
    <property type="protein sequence ID" value="CAG0917669.1"/>
    <property type="molecule type" value="Genomic_DNA"/>
</dbReference>
<evidence type="ECO:0000256" key="10">
    <source>
        <dbReference type="ARBA" id="ARBA00022840"/>
    </source>
</evidence>
<dbReference type="GO" id="GO:0005794">
    <property type="term" value="C:Golgi apparatus"/>
    <property type="evidence" value="ECO:0007669"/>
    <property type="project" value="UniProtKB-SubCell"/>
</dbReference>
<dbReference type="SMART" id="SM00487">
    <property type="entry name" value="DEXDc"/>
    <property type="match status" value="1"/>
</dbReference>
<dbReference type="Proteomes" id="UP000678499">
    <property type="component" value="Unassembled WGS sequence"/>
</dbReference>
<evidence type="ECO:0000259" key="17">
    <source>
        <dbReference type="PROSITE" id="PS51192"/>
    </source>
</evidence>
<dbReference type="CDD" id="cd18787">
    <property type="entry name" value="SF2_C_DEAD"/>
    <property type="match status" value="1"/>
</dbReference>
<dbReference type="EMBL" id="OA882965">
    <property type="protein sequence ID" value="CAD7277517.1"/>
    <property type="molecule type" value="Genomic_DNA"/>
</dbReference>
<dbReference type="SUPFAM" id="SSF53300">
    <property type="entry name" value="vWA-like"/>
    <property type="match status" value="1"/>
</dbReference>
<evidence type="ECO:0000256" key="8">
    <source>
        <dbReference type="ARBA" id="ARBA00022801"/>
    </source>
</evidence>
<dbReference type="InterPro" id="IPR024096">
    <property type="entry name" value="NO_sig/Golgi_transp_ligand-bd"/>
</dbReference>
<evidence type="ECO:0000256" key="14">
    <source>
        <dbReference type="ARBA" id="ARBA00023242"/>
    </source>
</evidence>
<keyword evidence="9" id="KW-0347">Helicase</keyword>
<evidence type="ECO:0000313" key="20">
    <source>
        <dbReference type="EMBL" id="CAD7277517.1"/>
    </source>
</evidence>
<feature type="short sequence motif" description="Q motif" evidence="15">
    <location>
        <begin position="192"/>
        <end position="220"/>
    </location>
</feature>
<dbReference type="GO" id="GO:0006303">
    <property type="term" value="P:double-strand break repair via nonhomologous end joining"/>
    <property type="evidence" value="ECO:0007669"/>
    <property type="project" value="InterPro"/>
</dbReference>
<dbReference type="Gene3D" id="3.30.1380.20">
    <property type="entry name" value="Trafficking protein particle complex subunit 3"/>
    <property type="match status" value="1"/>
</dbReference>
<keyword evidence="16" id="KW-0175">Coiled coil</keyword>
<dbReference type="SUPFAM" id="SSF111126">
    <property type="entry name" value="Ligand-binding domain in the NO signalling and Golgi transport"/>
    <property type="match status" value="1"/>
</dbReference>
<dbReference type="Gene3D" id="1.10.1600.10">
    <property type="match status" value="1"/>
</dbReference>
<dbReference type="CDD" id="cd00873">
    <property type="entry name" value="KU80"/>
    <property type="match status" value="1"/>
</dbReference>
<dbReference type="GO" id="GO:0003724">
    <property type="term" value="F:RNA helicase activity"/>
    <property type="evidence" value="ECO:0007669"/>
    <property type="project" value="UniProtKB-EC"/>
</dbReference>
<dbReference type="InterPro" id="IPR024193">
    <property type="entry name" value="Ku80"/>
</dbReference>
<dbReference type="SMART" id="SM00490">
    <property type="entry name" value="HELICc"/>
    <property type="match status" value="1"/>
</dbReference>
<gene>
    <name evidence="20" type="ORF">NMOB1V02_LOCUS5248</name>
</gene>
<dbReference type="InterPro" id="IPR006164">
    <property type="entry name" value="DNA_bd_Ku70/Ku80"/>
</dbReference>
<dbReference type="Pfam" id="PF08785">
    <property type="entry name" value="Ku_PK_bind"/>
    <property type="match status" value="1"/>
</dbReference>
<evidence type="ECO:0000313" key="21">
    <source>
        <dbReference type="Proteomes" id="UP000678499"/>
    </source>
</evidence>
<evidence type="ECO:0000259" key="19">
    <source>
        <dbReference type="PROSITE" id="PS51195"/>
    </source>
</evidence>
<organism evidence="20">
    <name type="scientific">Notodromas monacha</name>
    <dbReference type="NCBI Taxonomy" id="399045"/>
    <lineage>
        <taxon>Eukaryota</taxon>
        <taxon>Metazoa</taxon>
        <taxon>Ecdysozoa</taxon>
        <taxon>Arthropoda</taxon>
        <taxon>Crustacea</taxon>
        <taxon>Oligostraca</taxon>
        <taxon>Ostracoda</taxon>
        <taxon>Podocopa</taxon>
        <taxon>Podocopida</taxon>
        <taxon>Cypridocopina</taxon>
        <taxon>Cypridoidea</taxon>
        <taxon>Cyprididae</taxon>
        <taxon>Notodromas</taxon>
    </lineage>
</organism>
<keyword evidence="7" id="KW-0227">DNA damage</keyword>
<dbReference type="GO" id="GO:0000723">
    <property type="term" value="P:telomere maintenance"/>
    <property type="evidence" value="ECO:0007669"/>
    <property type="project" value="InterPro"/>
</dbReference>
<dbReference type="PANTHER" id="PTHR12604:SF4">
    <property type="entry name" value="X-RAY REPAIR CROSS-COMPLEMENTING PROTEIN 5"/>
    <property type="match status" value="1"/>
</dbReference>
<dbReference type="Pfam" id="PF04051">
    <property type="entry name" value="TRAPP"/>
    <property type="match status" value="1"/>
</dbReference>
<dbReference type="Gene3D" id="3.40.50.410">
    <property type="entry name" value="von Willebrand factor, type A domain"/>
    <property type="match status" value="1"/>
</dbReference>
<dbReference type="InterPro" id="IPR037992">
    <property type="entry name" value="TRAPPC6/Trs33"/>
</dbReference>
<feature type="domain" description="Helicase ATP-binding" evidence="17">
    <location>
        <begin position="223"/>
        <end position="354"/>
    </location>
</feature>
<dbReference type="GO" id="GO:0005524">
    <property type="term" value="F:ATP binding"/>
    <property type="evidence" value="ECO:0007669"/>
    <property type="project" value="UniProtKB-KW"/>
</dbReference>
<keyword evidence="6" id="KW-0547">Nucleotide-binding</keyword>
<dbReference type="SUPFAM" id="SSF101420">
    <property type="entry name" value="C-terminal domain of Ku80"/>
    <property type="match status" value="1"/>
</dbReference>
<dbReference type="PROSITE" id="PS51192">
    <property type="entry name" value="HELICASE_ATP_BIND_1"/>
    <property type="match status" value="1"/>
</dbReference>
<dbReference type="GO" id="GO:0016787">
    <property type="term" value="F:hydrolase activity"/>
    <property type="evidence" value="ECO:0007669"/>
    <property type="project" value="UniProtKB-KW"/>
</dbReference>
<dbReference type="InterPro" id="IPR014014">
    <property type="entry name" value="RNA_helicase_DEAD_Q_motif"/>
</dbReference>